<dbReference type="EMBL" id="GG662649">
    <property type="protein sequence ID" value="EAR94840.2"/>
    <property type="molecule type" value="Genomic_DNA"/>
</dbReference>
<reference evidence="2" key="1">
    <citation type="journal article" date="2006" name="PLoS Biol.">
        <title>Macronuclear genome sequence of the ciliate Tetrahymena thermophila, a model eukaryote.</title>
        <authorList>
            <person name="Eisen J.A."/>
            <person name="Coyne R.S."/>
            <person name="Wu M."/>
            <person name="Wu D."/>
            <person name="Thiagarajan M."/>
            <person name="Wortman J.R."/>
            <person name="Badger J.H."/>
            <person name="Ren Q."/>
            <person name="Amedeo P."/>
            <person name="Jones K.M."/>
            <person name="Tallon L.J."/>
            <person name="Delcher A.L."/>
            <person name="Salzberg S.L."/>
            <person name="Silva J.C."/>
            <person name="Haas B.J."/>
            <person name="Majoros W.H."/>
            <person name="Farzad M."/>
            <person name="Carlton J.M."/>
            <person name="Smith R.K. Jr."/>
            <person name="Garg J."/>
            <person name="Pearlman R.E."/>
            <person name="Karrer K.M."/>
            <person name="Sun L."/>
            <person name="Manning G."/>
            <person name="Elde N.C."/>
            <person name="Turkewitz A.P."/>
            <person name="Asai D.J."/>
            <person name="Wilkes D.E."/>
            <person name="Wang Y."/>
            <person name="Cai H."/>
            <person name="Collins K."/>
            <person name="Stewart B.A."/>
            <person name="Lee S.R."/>
            <person name="Wilamowska K."/>
            <person name="Weinberg Z."/>
            <person name="Ruzzo W.L."/>
            <person name="Wloga D."/>
            <person name="Gaertig J."/>
            <person name="Frankel J."/>
            <person name="Tsao C.-C."/>
            <person name="Gorovsky M.A."/>
            <person name="Keeling P.J."/>
            <person name="Waller R.F."/>
            <person name="Patron N.J."/>
            <person name="Cherry J.M."/>
            <person name="Stover N.A."/>
            <person name="Krieger C.J."/>
            <person name="del Toro C."/>
            <person name="Ryder H.F."/>
            <person name="Williamson S.C."/>
            <person name="Barbeau R.A."/>
            <person name="Hamilton E.P."/>
            <person name="Orias E."/>
        </authorList>
    </citation>
    <scope>NUCLEOTIDE SEQUENCE [LARGE SCALE GENOMIC DNA]</scope>
    <source>
        <strain evidence="2">SB210</strain>
    </source>
</reference>
<protein>
    <submittedName>
        <fullName evidence="1">Cyclic nucleotide-binding domain protein</fullName>
    </submittedName>
</protein>
<sequence>MVNDENQIEKQYDAQIGGITQEEMSFSNFNSQGDVCNKNDGVSSNTKISIRKRKKKSTILKHSNYIDNIQVDKIQSCSNNQIEQESINLSANLISESHYTQDQKYHKYLPSVVTLQLYPEDKKKKTTNSKIQENKKLKLIKDELQSDLMNELSSQSQQSILTHSSNGNKEKTTSIVRRQQIQKFQIAQDGDYHQFSTIYKTQSIQTAQKLFLYNFDKMKDYKYYFTYNNSNLVIKYYNLKQSINTRKIFIFKNQKFC</sequence>
<dbReference type="AlphaFoldDB" id="Q23EB3"/>
<proteinExistence type="predicted"/>
<dbReference type="eggNOG" id="KOG0500">
    <property type="taxonomic scope" value="Eukaryota"/>
</dbReference>
<dbReference type="GeneID" id="7839525"/>
<dbReference type="Proteomes" id="UP000009168">
    <property type="component" value="Unassembled WGS sequence"/>
</dbReference>
<accession>Q23EB3</accession>
<keyword evidence="2" id="KW-1185">Reference proteome</keyword>
<evidence type="ECO:0000313" key="2">
    <source>
        <dbReference type="Proteomes" id="UP000009168"/>
    </source>
</evidence>
<name>Q23EB3_TETTS</name>
<gene>
    <name evidence="1" type="ORF">TTHERM_00717650</name>
</gene>
<dbReference type="InParanoid" id="Q23EB3"/>
<organism evidence="1 2">
    <name type="scientific">Tetrahymena thermophila (strain SB210)</name>
    <dbReference type="NCBI Taxonomy" id="312017"/>
    <lineage>
        <taxon>Eukaryota</taxon>
        <taxon>Sar</taxon>
        <taxon>Alveolata</taxon>
        <taxon>Ciliophora</taxon>
        <taxon>Intramacronucleata</taxon>
        <taxon>Oligohymenophorea</taxon>
        <taxon>Hymenostomatida</taxon>
        <taxon>Tetrahymenina</taxon>
        <taxon>Tetrahymenidae</taxon>
        <taxon>Tetrahymena</taxon>
    </lineage>
</organism>
<evidence type="ECO:0000313" key="1">
    <source>
        <dbReference type="EMBL" id="EAR94840.2"/>
    </source>
</evidence>
<dbReference type="HOGENOM" id="CLU_280268_0_0_1"/>
<dbReference type="KEGG" id="tet:TTHERM_00717650"/>
<dbReference type="RefSeq" id="XP_001015085.2">
    <property type="nucleotide sequence ID" value="XM_001015085.2"/>
</dbReference>